<dbReference type="Pfam" id="PF17217">
    <property type="entry name" value="UPA"/>
    <property type="match status" value="1"/>
</dbReference>
<dbReference type="PROSITE" id="PS50835">
    <property type="entry name" value="IG_LIKE"/>
    <property type="match status" value="1"/>
</dbReference>
<dbReference type="PROSITE" id="PS50092">
    <property type="entry name" value="TSP1"/>
    <property type="match status" value="1"/>
</dbReference>
<evidence type="ECO:0000256" key="7">
    <source>
        <dbReference type="ARBA" id="ARBA00022989"/>
    </source>
</evidence>
<comment type="subcellular location">
    <subcellularLocation>
        <location evidence="1 13">Cell membrane</location>
        <topology evidence="1 13">Single-pass type I membrane protein</topology>
    </subcellularLocation>
</comment>
<dbReference type="InterPro" id="IPR000884">
    <property type="entry name" value="TSP1_rpt"/>
</dbReference>
<dbReference type="PROSITE" id="PS51145">
    <property type="entry name" value="ZU5"/>
    <property type="match status" value="1"/>
</dbReference>
<dbReference type="SUPFAM" id="SSF82895">
    <property type="entry name" value="TSP-1 type 1 repeat"/>
    <property type="match status" value="1"/>
</dbReference>
<dbReference type="InterPro" id="IPR036179">
    <property type="entry name" value="Ig-like_dom_sf"/>
</dbReference>
<evidence type="ECO:0000259" key="16">
    <source>
        <dbReference type="PROSITE" id="PS51145"/>
    </source>
</evidence>
<dbReference type="GO" id="GO:0005042">
    <property type="term" value="F:netrin receptor activity"/>
    <property type="evidence" value="ECO:0007669"/>
    <property type="project" value="UniProtKB-UniRule"/>
</dbReference>
<dbReference type="AlphaFoldDB" id="A0A3P9JPJ7"/>
<evidence type="ECO:0000313" key="18">
    <source>
        <dbReference type="Proteomes" id="UP000265200"/>
    </source>
</evidence>
<evidence type="ECO:0000256" key="10">
    <source>
        <dbReference type="ARBA" id="ARBA00023170"/>
    </source>
</evidence>
<dbReference type="SUPFAM" id="SSF48726">
    <property type="entry name" value="Immunoglobulin"/>
    <property type="match status" value="2"/>
</dbReference>
<evidence type="ECO:0000256" key="9">
    <source>
        <dbReference type="ARBA" id="ARBA00023157"/>
    </source>
</evidence>
<dbReference type="InterPro" id="IPR033772">
    <property type="entry name" value="UPA"/>
</dbReference>
<feature type="compositionally biased region" description="Basic and acidic residues" evidence="14">
    <location>
        <begin position="882"/>
        <end position="892"/>
    </location>
</feature>
<reference evidence="17" key="3">
    <citation type="submission" date="2025-08" db="UniProtKB">
        <authorList>
            <consortium name="Ensembl"/>
        </authorList>
    </citation>
    <scope>IDENTIFICATION</scope>
    <source>
        <strain evidence="17">HSOK</strain>
    </source>
</reference>
<dbReference type="SMART" id="SM00209">
    <property type="entry name" value="TSP1"/>
    <property type="match status" value="1"/>
</dbReference>
<keyword evidence="4" id="KW-1003">Cell membrane</keyword>
<dbReference type="FunFam" id="2.60.40.10:FF:000037">
    <property type="entry name" value="Unc-5 netrin receptor C"/>
    <property type="match status" value="1"/>
</dbReference>
<keyword evidence="6" id="KW-0732">Signal</keyword>
<dbReference type="InterPro" id="IPR003598">
    <property type="entry name" value="Ig_sub2"/>
</dbReference>
<feature type="domain" description="ZU5" evidence="16">
    <location>
        <begin position="482"/>
        <end position="623"/>
    </location>
</feature>
<dbReference type="Gene3D" id="2.60.220.30">
    <property type="match status" value="1"/>
</dbReference>
<dbReference type="PANTHER" id="PTHR12582:SF5">
    <property type="entry name" value="NETRIN RECEPTOR UNC5D"/>
    <property type="match status" value="1"/>
</dbReference>
<dbReference type="InterPro" id="IPR013783">
    <property type="entry name" value="Ig-like_fold"/>
</dbReference>
<dbReference type="SMART" id="SM00408">
    <property type="entry name" value="IGc2"/>
    <property type="match status" value="1"/>
</dbReference>
<keyword evidence="11" id="KW-0325">Glycoprotein</keyword>
<keyword evidence="9" id="KW-1015">Disulfide bond</keyword>
<evidence type="ECO:0000313" key="17">
    <source>
        <dbReference type="Ensembl" id="ENSORLP00015034135.1"/>
    </source>
</evidence>
<evidence type="ECO:0000259" key="15">
    <source>
        <dbReference type="PROSITE" id="PS50835"/>
    </source>
</evidence>
<dbReference type="Pfam" id="PF00531">
    <property type="entry name" value="Death"/>
    <property type="match status" value="1"/>
</dbReference>
<comment type="similarity">
    <text evidence="2 13">Belongs to the unc-5 family.</text>
</comment>
<evidence type="ECO:0000256" key="2">
    <source>
        <dbReference type="ARBA" id="ARBA00009844"/>
    </source>
</evidence>
<dbReference type="InterPro" id="IPR036383">
    <property type="entry name" value="TSP1_rpt_sf"/>
</dbReference>
<dbReference type="InterPro" id="IPR013098">
    <property type="entry name" value="Ig_I-set"/>
</dbReference>
<protein>
    <recommendedName>
        <fullName evidence="13">Netrin receptor UNC5</fullName>
    </recommendedName>
</protein>
<dbReference type="Pfam" id="PF00791">
    <property type="entry name" value="ZU5"/>
    <property type="match status" value="1"/>
</dbReference>
<dbReference type="Ensembl" id="ENSORLT00015027677.1">
    <property type="protein sequence ID" value="ENSORLP00015034135.1"/>
    <property type="gene ID" value="ENSORLG00015019978.1"/>
</dbReference>
<dbReference type="SMART" id="SM00218">
    <property type="entry name" value="ZU5"/>
    <property type="match status" value="1"/>
</dbReference>
<dbReference type="Pfam" id="PF07679">
    <property type="entry name" value="I-set"/>
    <property type="match status" value="1"/>
</dbReference>
<dbReference type="PANTHER" id="PTHR12582">
    <property type="entry name" value="NETRIN RECEPTOR UNC5"/>
    <property type="match status" value="1"/>
</dbReference>
<evidence type="ECO:0000256" key="6">
    <source>
        <dbReference type="ARBA" id="ARBA00022729"/>
    </source>
</evidence>
<dbReference type="InterPro" id="IPR000906">
    <property type="entry name" value="ZU5_dom"/>
</dbReference>
<evidence type="ECO:0000256" key="8">
    <source>
        <dbReference type="ARBA" id="ARBA00023136"/>
    </source>
</evidence>
<evidence type="ECO:0000256" key="1">
    <source>
        <dbReference type="ARBA" id="ARBA00004251"/>
    </source>
</evidence>
<dbReference type="FunFam" id="2.60.40.10:FF:000039">
    <property type="entry name" value="Unc-5 netrin receptor C"/>
    <property type="match status" value="1"/>
</dbReference>
<dbReference type="FunFam" id="2.20.100.10:FF:000002">
    <property type="entry name" value="Unc-5 netrin receptor C"/>
    <property type="match status" value="1"/>
</dbReference>
<evidence type="ECO:0000256" key="13">
    <source>
        <dbReference type="RuleBase" id="RU367033"/>
    </source>
</evidence>
<comment type="function">
    <text evidence="13">Receptor for netrin required for axon guidance. Mediates axon repulsion of neuronal growth cones in the developing nervous system upon ligand binding.</text>
</comment>
<feature type="region of interest" description="Disordered" evidence="14">
    <location>
        <begin position="872"/>
        <end position="892"/>
    </location>
</feature>
<evidence type="ECO:0000256" key="14">
    <source>
        <dbReference type="SAM" id="MobiDB-lite"/>
    </source>
</evidence>
<reference evidence="17 18" key="2">
    <citation type="submission" date="2017-04" db="EMBL/GenBank/DDBJ databases">
        <title>CpG methylation of centromeres and impact of large insertions on vertebrate speciation.</title>
        <authorList>
            <person name="Ichikawa K."/>
            <person name="Yoshimura J."/>
            <person name="Morishita S."/>
        </authorList>
    </citation>
    <scope>NUCLEOTIDE SEQUENCE</scope>
    <source>
        <strain evidence="17 18">HSOK</strain>
    </source>
</reference>
<keyword evidence="10 13" id="KW-0675">Receptor</keyword>
<reference key="1">
    <citation type="journal article" date="2007" name="Nature">
        <title>The medaka draft genome and insights into vertebrate genome evolution.</title>
        <authorList>
            <person name="Kasahara M."/>
            <person name="Naruse K."/>
            <person name="Sasaki S."/>
            <person name="Nakatani Y."/>
            <person name="Qu W."/>
            <person name="Ahsan B."/>
            <person name="Yamada T."/>
            <person name="Nagayasu Y."/>
            <person name="Doi K."/>
            <person name="Kasai Y."/>
            <person name="Jindo T."/>
            <person name="Kobayashi D."/>
            <person name="Shimada A."/>
            <person name="Toyoda A."/>
            <person name="Kuroki Y."/>
            <person name="Fujiyama A."/>
            <person name="Sasaki T."/>
            <person name="Shimizu A."/>
            <person name="Asakawa S."/>
            <person name="Shimizu N."/>
            <person name="Hashimoto S."/>
            <person name="Yang J."/>
            <person name="Lee Y."/>
            <person name="Matsushima K."/>
            <person name="Sugano S."/>
            <person name="Sakaizumi M."/>
            <person name="Narita T."/>
            <person name="Ohishi K."/>
            <person name="Haga S."/>
            <person name="Ohta F."/>
            <person name="Nomoto H."/>
            <person name="Nogata K."/>
            <person name="Morishita T."/>
            <person name="Endo T."/>
            <person name="Shin-I T."/>
            <person name="Takeda H."/>
            <person name="Morishita S."/>
            <person name="Kohara Y."/>
        </authorList>
    </citation>
    <scope>NUCLEOTIDE SEQUENCE [LARGE SCALE GENOMIC DNA]</scope>
    <source>
        <strain>Hd-rR</strain>
    </source>
</reference>
<keyword evidence="12 13" id="KW-0393">Immunoglobulin domain</keyword>
<dbReference type="SUPFAM" id="SSF47986">
    <property type="entry name" value="DEATH domain"/>
    <property type="match status" value="1"/>
</dbReference>
<dbReference type="InterPro" id="IPR057755">
    <property type="entry name" value="UNC5A-D-like_N"/>
</dbReference>
<evidence type="ECO:0000256" key="4">
    <source>
        <dbReference type="ARBA" id="ARBA00022475"/>
    </source>
</evidence>
<accession>A0A3P9JPJ7</accession>
<organism evidence="17 18">
    <name type="scientific">Oryzias latipes</name>
    <name type="common">Japanese rice fish</name>
    <name type="synonym">Japanese killifish</name>
    <dbReference type="NCBI Taxonomy" id="8090"/>
    <lineage>
        <taxon>Eukaryota</taxon>
        <taxon>Metazoa</taxon>
        <taxon>Chordata</taxon>
        <taxon>Craniata</taxon>
        <taxon>Vertebrata</taxon>
        <taxon>Euteleostomi</taxon>
        <taxon>Actinopterygii</taxon>
        <taxon>Neopterygii</taxon>
        <taxon>Teleostei</taxon>
        <taxon>Neoteleostei</taxon>
        <taxon>Acanthomorphata</taxon>
        <taxon>Ovalentaria</taxon>
        <taxon>Atherinomorphae</taxon>
        <taxon>Beloniformes</taxon>
        <taxon>Adrianichthyidae</taxon>
        <taxon>Oryziinae</taxon>
        <taxon>Oryzias</taxon>
    </lineage>
</organism>
<sequence length="892" mass="97938">MGRQTSRAVMGQFSRGCYLSAPILVLLGLRVVATLARGPRGEAQQHGQSGTLPRFVEEPVDAYIIKSNPIQLRCQARPALQIFFKCNGEWVHQSQHMSREHTDTGTGLKIREVMINVSRQQVEDFHGPEDYWCLCVAWSHLGTSKSRKAAVRIAYLRKNFEQDPQGTEVPLNGMIVLHCRPPEGVPVAEVEWLKNDDPLNYADDSIVDLRGDHSLIISEARLSDSGNYTCVASNIVAKRRSSTATVVVYVDGGWGDWSEWSACSSDCERQRSRECTAPEPKHGGRLCDGVAVATDNCTGGLCTQNRKLLHDAKQQGAESSSDVALYSGLAAGVVTVVLLIVAVTLYRRSQSEYGVDVIDSSALTGGFQSFSFKTSRQANPLLINSSMQPDLTVSRTYTSPMCFQDSIDKEIMAEHSLLRPLPELKSKGAAERAEYHVMSHPQTFPRGLAPDYRGVAVGTTLGIRGKNLFTPPVSLTPSRPLHKATAVFGHAGGRLVVPNTGISLLVPHGGIAEDTTWEMYMSISQEDCSALSEDGSEVFLSPAVTYGPPGLDLSCSVAMTIAHCAEVSADSWAIRLKRQILDNKWEEVMCTDEESTSCYCLLETQRCHVLLGQPGRYALVGEPLNQEAAKRLRLAVFGGPDTGNSLGFTLRVYCVDDTPHAFQEVAVGERSRGGRLLEEPKIMLFKGNNFSLQVSIQDIPQLVWNIKPFTTCQEFSFSQVWASNQHPLQCAFSLERYSHSSSQLSCKISIRQVTGEEHILQIYTSVVENEKAVVPFFTQSDCTITSQTGSRAFKIPPSIRRRIIATFDAANANGKDWQLLAQKLQIDRNLCYFACQESPSSVILSLWEAQHQDSGDLDSLASALEEIGKVQSPKGTGTAVCNEKDSEFTKPG</sequence>
<dbReference type="FunFam" id="2.60.220.30:FF:000006">
    <property type="entry name" value="Unc-5 netrin receptor D"/>
    <property type="match status" value="1"/>
</dbReference>
<dbReference type="InterPro" id="IPR003599">
    <property type="entry name" value="Ig_sub"/>
</dbReference>
<evidence type="ECO:0000256" key="11">
    <source>
        <dbReference type="ARBA" id="ARBA00023180"/>
    </source>
</evidence>
<keyword evidence="3 13" id="KW-0217">Developmental protein</keyword>
<dbReference type="InterPro" id="IPR007110">
    <property type="entry name" value="Ig-like_dom"/>
</dbReference>
<dbReference type="Pfam" id="PF00090">
    <property type="entry name" value="TSP_1"/>
    <property type="match status" value="1"/>
</dbReference>
<dbReference type="Gene3D" id="2.60.40.10">
    <property type="entry name" value="Immunoglobulins"/>
    <property type="match status" value="2"/>
</dbReference>
<dbReference type="SMART" id="SM00005">
    <property type="entry name" value="DEATH"/>
    <property type="match status" value="1"/>
</dbReference>
<reference evidence="17" key="4">
    <citation type="submission" date="2025-09" db="UniProtKB">
        <authorList>
            <consortium name="Ensembl"/>
        </authorList>
    </citation>
    <scope>IDENTIFICATION</scope>
    <source>
        <strain evidence="17">HSOK</strain>
    </source>
</reference>
<feature type="domain" description="Ig-like" evidence="15">
    <location>
        <begin position="165"/>
        <end position="247"/>
    </location>
</feature>
<feature type="transmembrane region" description="Helical" evidence="13">
    <location>
        <begin position="323"/>
        <end position="346"/>
    </location>
</feature>
<dbReference type="InterPro" id="IPR011029">
    <property type="entry name" value="DEATH-like_dom_sf"/>
</dbReference>
<evidence type="ECO:0000256" key="12">
    <source>
        <dbReference type="ARBA" id="ARBA00023319"/>
    </source>
</evidence>
<dbReference type="InterPro" id="IPR000488">
    <property type="entry name" value="Death_dom"/>
</dbReference>
<evidence type="ECO:0000256" key="5">
    <source>
        <dbReference type="ARBA" id="ARBA00022692"/>
    </source>
</evidence>
<dbReference type="FunFam" id="1.10.533.10:FF:000001">
    <property type="entry name" value="Unc-5 netrin receptor B"/>
    <property type="match status" value="1"/>
</dbReference>
<evidence type="ECO:0000256" key="3">
    <source>
        <dbReference type="ARBA" id="ARBA00022473"/>
    </source>
</evidence>
<dbReference type="Proteomes" id="UP000265200">
    <property type="component" value="Chromosome 12"/>
</dbReference>
<dbReference type="GO" id="GO:0005886">
    <property type="term" value="C:plasma membrane"/>
    <property type="evidence" value="ECO:0007669"/>
    <property type="project" value="UniProtKB-SubCell"/>
</dbReference>
<proteinExistence type="inferred from homology"/>
<dbReference type="Gene3D" id="1.10.533.10">
    <property type="entry name" value="Death Domain, Fas"/>
    <property type="match status" value="1"/>
</dbReference>
<name>A0A3P9JPJ7_ORYLA</name>
<keyword evidence="5 13" id="KW-0812">Transmembrane</keyword>
<dbReference type="Pfam" id="PF25609">
    <property type="entry name" value="Unc5_NetrinR_N"/>
    <property type="match status" value="1"/>
</dbReference>
<dbReference type="SMART" id="SM00409">
    <property type="entry name" value="IG"/>
    <property type="match status" value="1"/>
</dbReference>
<keyword evidence="7 13" id="KW-1133">Transmembrane helix</keyword>
<keyword evidence="8 13" id="KW-0472">Membrane</keyword>
<dbReference type="Gene3D" id="2.20.100.10">
    <property type="entry name" value="Thrombospondin type-1 (TSP1) repeat"/>
    <property type="match status" value="1"/>
</dbReference>
<dbReference type="InterPro" id="IPR037936">
    <property type="entry name" value="UNC5A-D"/>
</dbReference>